<reference evidence="2 3" key="1">
    <citation type="submission" date="2019-08" db="EMBL/GenBank/DDBJ databases">
        <title>Draft genome sequences of two oriental melons (Cucumis melo L. var makuwa).</title>
        <authorList>
            <person name="Kwon S.-Y."/>
        </authorList>
    </citation>
    <scope>NUCLEOTIDE SEQUENCE [LARGE SCALE GENOMIC DNA]</scope>
    <source>
        <strain evidence="3">cv. Chang Bougi</strain>
        <tissue evidence="2">Leaf</tissue>
    </source>
</reference>
<evidence type="ECO:0000256" key="1">
    <source>
        <dbReference type="SAM" id="MobiDB-lite"/>
    </source>
</evidence>
<evidence type="ECO:0000313" key="2">
    <source>
        <dbReference type="EMBL" id="TYK31117.1"/>
    </source>
</evidence>
<proteinExistence type="predicted"/>
<accession>A0A5D3E4V2</accession>
<protein>
    <submittedName>
        <fullName evidence="2">Protein starmaker</fullName>
    </submittedName>
</protein>
<sequence>MDKKEMTPVLKPASKNTKDGKIVVKTPTVSKRKRTPVKEKESRTRGFDESLVGSKIKVVAKRSHVL</sequence>
<organism evidence="2 3">
    <name type="scientific">Cucumis melo var. makuwa</name>
    <name type="common">Oriental melon</name>
    <dbReference type="NCBI Taxonomy" id="1194695"/>
    <lineage>
        <taxon>Eukaryota</taxon>
        <taxon>Viridiplantae</taxon>
        <taxon>Streptophyta</taxon>
        <taxon>Embryophyta</taxon>
        <taxon>Tracheophyta</taxon>
        <taxon>Spermatophyta</taxon>
        <taxon>Magnoliopsida</taxon>
        <taxon>eudicotyledons</taxon>
        <taxon>Gunneridae</taxon>
        <taxon>Pentapetalae</taxon>
        <taxon>rosids</taxon>
        <taxon>fabids</taxon>
        <taxon>Cucurbitales</taxon>
        <taxon>Cucurbitaceae</taxon>
        <taxon>Benincaseae</taxon>
        <taxon>Cucumis</taxon>
    </lineage>
</organism>
<name>A0A5D3E4V2_CUCMM</name>
<gene>
    <name evidence="2" type="ORF">E5676_scaffold455G003950</name>
</gene>
<feature type="region of interest" description="Disordered" evidence="1">
    <location>
        <begin position="1"/>
        <end position="20"/>
    </location>
</feature>
<dbReference type="Proteomes" id="UP000321947">
    <property type="component" value="Unassembled WGS sequence"/>
</dbReference>
<evidence type="ECO:0000313" key="3">
    <source>
        <dbReference type="Proteomes" id="UP000321947"/>
    </source>
</evidence>
<comment type="caution">
    <text evidence="2">The sequence shown here is derived from an EMBL/GenBank/DDBJ whole genome shotgun (WGS) entry which is preliminary data.</text>
</comment>
<feature type="compositionally biased region" description="Basic and acidic residues" evidence="1">
    <location>
        <begin position="36"/>
        <end position="48"/>
    </location>
</feature>
<dbReference type="AlphaFoldDB" id="A0A5D3E4V2"/>
<dbReference type="EMBL" id="SSTD01000141">
    <property type="protein sequence ID" value="TYK31117.1"/>
    <property type="molecule type" value="Genomic_DNA"/>
</dbReference>
<feature type="region of interest" description="Disordered" evidence="1">
    <location>
        <begin position="29"/>
        <end position="48"/>
    </location>
</feature>